<protein>
    <submittedName>
        <fullName evidence="1">Uncharacterized protein</fullName>
    </submittedName>
</protein>
<accession>A0ACC2XHX0</accession>
<evidence type="ECO:0000313" key="1">
    <source>
        <dbReference type="EMBL" id="KAJ9123034.1"/>
    </source>
</evidence>
<keyword evidence="2" id="KW-1185">Reference proteome</keyword>
<dbReference type="Proteomes" id="UP001243375">
    <property type="component" value="Unassembled WGS sequence"/>
</dbReference>
<proteinExistence type="predicted"/>
<name>A0ACC2XHX0_9TREE</name>
<comment type="caution">
    <text evidence="1">The sequence shown here is derived from an EMBL/GenBank/DDBJ whole genome shotgun (WGS) entry which is preliminary data.</text>
</comment>
<evidence type="ECO:0000313" key="2">
    <source>
        <dbReference type="Proteomes" id="UP001243375"/>
    </source>
</evidence>
<dbReference type="EMBL" id="JASBWU010000003">
    <property type="protein sequence ID" value="KAJ9123034.1"/>
    <property type="molecule type" value="Genomic_DNA"/>
</dbReference>
<gene>
    <name evidence="1" type="ORF">QFC22_001223</name>
</gene>
<reference evidence="1" key="1">
    <citation type="submission" date="2023-04" db="EMBL/GenBank/DDBJ databases">
        <title>Draft Genome sequencing of Naganishia species isolated from polar environments using Oxford Nanopore Technology.</title>
        <authorList>
            <person name="Leo P."/>
            <person name="Venkateswaran K."/>
        </authorList>
    </citation>
    <scope>NUCLEOTIDE SEQUENCE</scope>
    <source>
        <strain evidence="1">MNA-CCFEE 5425</strain>
    </source>
</reference>
<sequence>MTALLPTVDPSQLLHALDFASKGLVHPTFLDYKPSNGKEARLLVRALYNGPRPGWPVFDREAIRALGSRSGNEDTATTLFSGETDERSDQDEKTGKAVPICLSETNPVYPISVIVNIALASQPSACGALFRNIHVHSQLYSNGYRPFHLPVASWRTAEGIWVITKDEPSVRLRNWWEVHVRPRLEESESRYKIWSWRRNGISNEASAKDLAVQQHVESPAAAISAVQMRDNEQDSMIIDRGWLPAVEILIQMADILLFFSVMPERPYNPRSSMPSHPQATSLELVHLAEVVHLPGYENGRRLTHTQSNHEVEEDQWQTIGDDDSGALRNVMDETAVLRHLRFIAPEMISSRNAVGPVADIFSWGAAASELINGRGDTATLSTDDTDGREFYSTVYQHTIRPLPPLSNFHPSMTPELAEIVQRAVSLDPEARYHDCSSLLYDLNKVKQICEGTLRGKARADFTVGQIDLQSRFAMPPGLLDREKEFAVLEEAYQSVKSTGRSQVACSWGISGMGKSKLLELWARQKESDNAGQDCFISWAKMDQHLVKPLSAFISVFCSLLERVFSDPLESAAVWRQHILDSLAVNANIFLALLPKEWRAILLDGQESEEMGSDMTTGIDWESWVKQFRTWSYGLLRLFASESRPLTDTPPVIAPLHPRYMIQARPFTEGALGTLVRDSFHLGIGALQLPEPWPRFVSALLKSTQGNPFDIKWKLATMVRNSDIRYNFGQQKWEADAGLLDAETEFDAGAFAANMFHSISPQARSMLCHLACLPSRGIEISLLASLIGKGEDSVQMLLGECIALGGIVIYNDRVQFVHDKPHAAVLASISEDRKPKLFAAIGRALEGISTDYHFVQADMFLSAYIADHALLDCLEVVRAVVRAARAAAASGALDLSSSYLDRTCAIWPYYKPAAWTQDSELALELLTVTAEVTLGRRTALQHISKIEMALQHIPMPCDQLHGMIWLFRLELSAAGAATALRTFSRALQLLGYNTTARRLEHQPVPSNVEHILALRDAPHPLQTNEARAAMALADFMGIAGPTIYSFIEADERFRIFQFVIPIFLHNHAATKHPTTAYTWYLYAILLGNDDISRLKTARAWIELADSYTVIDGPIKAAVETLRATVGYIMTQDLEKIDYTHAGELCLTSYNYDIMSYVLGLNLATKTLSGKGIAKMFRSGRSTLQTAETYLQPTSRLMSVPFLQLISSAYRFLFSFYQFGANLTDTNMIPKDRDGVLSWSILEGDFMTSQDILAVPHTAPLYALVYGLSSLFLGLLFRVPSDELRKRALVVSESASGGTGTILKPFSSILLGIVRLMEDEPAAGDMLQTIYNWLDAFPLNRDFQAIRKMLQALETVQRHRDTLPESGGWLFMAEEAIDALEGAESYLFTEPEDESPSQYSDSWGDLRSTGKTESTNVTDAKARKLDLEKILRGFLLMASERDSSGLVRRVLQVLLQVTCTHYACFATEDPATGLSRLRGFGTYDIQVCDKSFVEAKDVAPTVLLSHAIITKKPVTSDIVNSLENGNLVAREPFFTNNGPPRSFLLLPLFVQGKLSGVIYLSSNVPSSRLFTSQVGLLATFAAIILRSNESRKTLESAVRIRTQQLEQALHSRSTFISGVSHEIRTPLFAINGLCSVMESSNDLSDSQRENLHVISQSANDLQRIVTDVLDWSKLDAGSITPESIPFDLRRIIENALETVAHLARSKNITLLLENSVATDPSVSLKGDPHRYRQCLLNLLSNAIKFTAPTTRNHASTVTISWSWQDRGEKLEITCAVKDEGIGIPAKSMHKLFQSFSQVDSGISRNFGGTGLGLSITRGLAKMLGGTCWSESVEGQGSTFYLLVQVDKDTLSQSPVQRHYPTGSPQRALIYAPKTSATSVLQANLDTFGVRNTLCDRQSPHIQQLERIDLVIMDVDDSPSPEETLQELKRRHSGSKASNLQFIILVSLTDMDKVAGLVKNDTVVTKPIKAQSLYNATRSCSDANGRATLKASKKASGMDSNYVKMYPLKICYIDDSKVNVAVGKKILSKFGYKDVDVCYDGQQAVSAAQVKHYDLMLMDLQVSIACRCRTIWQNADPHTLLQTQMPNMDGHTAKRLIAEDPNTGDPYVVALTANSDQETKDRCMVEEHFQGFLSKPLTISA</sequence>
<organism evidence="1 2">
    <name type="scientific">Naganishia vaughanmartiniae</name>
    <dbReference type="NCBI Taxonomy" id="1424756"/>
    <lineage>
        <taxon>Eukaryota</taxon>
        <taxon>Fungi</taxon>
        <taxon>Dikarya</taxon>
        <taxon>Basidiomycota</taxon>
        <taxon>Agaricomycotina</taxon>
        <taxon>Tremellomycetes</taxon>
        <taxon>Filobasidiales</taxon>
        <taxon>Filobasidiaceae</taxon>
        <taxon>Naganishia</taxon>
    </lineage>
</organism>